<accession>A0A6B0QZN9</accession>
<protein>
    <submittedName>
        <fullName evidence="2">Uncharacterized protein</fullName>
    </submittedName>
</protein>
<evidence type="ECO:0000313" key="3">
    <source>
        <dbReference type="Proteomes" id="UP000322234"/>
    </source>
</evidence>
<dbReference type="Proteomes" id="UP000322234">
    <property type="component" value="Unassembled WGS sequence"/>
</dbReference>
<dbReference type="EMBL" id="VBQZ03000012">
    <property type="protein sequence ID" value="MXQ82227.1"/>
    <property type="molecule type" value="Genomic_DNA"/>
</dbReference>
<evidence type="ECO:0000313" key="2">
    <source>
        <dbReference type="EMBL" id="MXQ82227.1"/>
    </source>
</evidence>
<keyword evidence="1" id="KW-0812">Transmembrane</keyword>
<name>A0A6B0QZN9_9CETA</name>
<organism evidence="2 3">
    <name type="scientific">Bos mutus</name>
    <name type="common">wild yak</name>
    <dbReference type="NCBI Taxonomy" id="72004"/>
    <lineage>
        <taxon>Eukaryota</taxon>
        <taxon>Metazoa</taxon>
        <taxon>Chordata</taxon>
        <taxon>Craniata</taxon>
        <taxon>Vertebrata</taxon>
        <taxon>Euteleostomi</taxon>
        <taxon>Mammalia</taxon>
        <taxon>Eutheria</taxon>
        <taxon>Laurasiatheria</taxon>
        <taxon>Artiodactyla</taxon>
        <taxon>Ruminantia</taxon>
        <taxon>Pecora</taxon>
        <taxon>Bovidae</taxon>
        <taxon>Bovinae</taxon>
        <taxon>Bos</taxon>
    </lineage>
</organism>
<proteinExistence type="predicted"/>
<gene>
    <name evidence="2" type="ORF">E5288_WYG011007</name>
</gene>
<comment type="caution">
    <text evidence="2">The sequence shown here is derived from an EMBL/GenBank/DDBJ whole genome shotgun (WGS) entry which is preliminary data.</text>
</comment>
<keyword evidence="1" id="KW-1133">Transmembrane helix</keyword>
<feature type="transmembrane region" description="Helical" evidence="1">
    <location>
        <begin position="20"/>
        <end position="37"/>
    </location>
</feature>
<dbReference type="AlphaFoldDB" id="A0A6B0QZN9"/>
<evidence type="ECO:0000256" key="1">
    <source>
        <dbReference type="SAM" id="Phobius"/>
    </source>
</evidence>
<sequence>MYTIRPYPGPLGPTPGHGSSTSIVCVLGISAIIVARWDQFTTPKHWQTRAGVFPGLSLSGIMPTMQFTITEDFIKATMVAQMAGSSSWL</sequence>
<keyword evidence="3" id="KW-1185">Reference proteome</keyword>
<reference evidence="2" key="1">
    <citation type="submission" date="2019-10" db="EMBL/GenBank/DDBJ databases">
        <title>The sequence and de novo assembly of the wild yak genome.</title>
        <authorList>
            <person name="Liu Y."/>
        </authorList>
    </citation>
    <scope>NUCLEOTIDE SEQUENCE [LARGE SCALE GENOMIC DNA]</scope>
    <source>
        <strain evidence="2">WY2019</strain>
    </source>
</reference>
<keyword evidence="1" id="KW-0472">Membrane</keyword>